<feature type="region of interest" description="Disordered" evidence="1">
    <location>
        <begin position="435"/>
        <end position="484"/>
    </location>
</feature>
<organism evidence="2 3">
    <name type="scientific">Candidatus Nealsonbacteria bacterium CG_4_9_14_0_8_um_filter_36_17</name>
    <dbReference type="NCBI Taxonomy" id="1974693"/>
    <lineage>
        <taxon>Bacteria</taxon>
        <taxon>Candidatus Nealsoniibacteriota</taxon>
    </lineage>
</organism>
<comment type="caution">
    <text evidence="2">The sequence shown here is derived from an EMBL/GenBank/DDBJ whole genome shotgun (WGS) entry which is preliminary data.</text>
</comment>
<feature type="non-terminal residue" evidence="2">
    <location>
        <position position="484"/>
    </location>
</feature>
<evidence type="ECO:0000256" key="1">
    <source>
        <dbReference type="SAM" id="MobiDB-lite"/>
    </source>
</evidence>
<accession>A0A2M8DLZ6</accession>
<protein>
    <submittedName>
        <fullName evidence="2">Uncharacterized protein</fullName>
    </submittedName>
</protein>
<gene>
    <name evidence="2" type="ORF">CO078_00685</name>
</gene>
<dbReference type="Proteomes" id="UP000230097">
    <property type="component" value="Unassembled WGS sequence"/>
</dbReference>
<evidence type="ECO:0000313" key="3">
    <source>
        <dbReference type="Proteomes" id="UP000230097"/>
    </source>
</evidence>
<dbReference type="AlphaFoldDB" id="A0A2M8DLZ6"/>
<sequence>MKNCLNRRFLNIFLLITLAGFLVLPKTILASDFEEITPAEIEKYLELPEKDAKSLLFTLKQVFTTDWIYRESSGYSTDEERLIPLVLRRAVRIDALNHLLIDAPIEITGNIIKNGIKISRILLLKDLGGLFEEIEKESVKIAVNYGMNALLQNEIRVTPGAIEFKYISQKEEERKVIFQYVLIYQPLESRRGKVAIRFYSPNPVEPPKSQGSAGFTLGIASDLQHDLPPFIVEITGRVEKDELDNYWWIDEKDRRFTEGPEPLLVQPSVKIILSEPVPDLGIRPLSFWEKYLLKPIETTIKDVEVIITKVTGKSPKLVNIWEEVKKFISKIKSLSPAALAPAPEIPKVEEQPLTVKGTKEGIIREIREIPEVEEEMEEEAVEVRPQPIKPEPKPELTPGERLAEIRERLDDIAERIDVLSQKIANLSGEEKKIVKAEEKSEEEMEEEETEEEIEEEEVGQEVGQKLCGKVNINTATKEELQKIT</sequence>
<evidence type="ECO:0000313" key="2">
    <source>
        <dbReference type="EMBL" id="PJB98836.1"/>
    </source>
</evidence>
<dbReference type="EMBL" id="PFTC01000020">
    <property type="protein sequence ID" value="PJB98836.1"/>
    <property type="molecule type" value="Genomic_DNA"/>
</dbReference>
<name>A0A2M8DLZ6_9BACT</name>
<proteinExistence type="predicted"/>
<feature type="region of interest" description="Disordered" evidence="1">
    <location>
        <begin position="374"/>
        <end position="397"/>
    </location>
</feature>
<feature type="compositionally biased region" description="Acidic residues" evidence="1">
    <location>
        <begin position="439"/>
        <end position="459"/>
    </location>
</feature>
<reference evidence="3" key="1">
    <citation type="submission" date="2017-09" db="EMBL/GenBank/DDBJ databases">
        <title>Depth-based differentiation of microbial function through sediment-hosted aquifers and enrichment of novel symbionts in the deep terrestrial subsurface.</title>
        <authorList>
            <person name="Probst A.J."/>
            <person name="Ladd B."/>
            <person name="Jarett J.K."/>
            <person name="Geller-Mcgrath D.E."/>
            <person name="Sieber C.M.K."/>
            <person name="Emerson J.B."/>
            <person name="Anantharaman K."/>
            <person name="Thomas B.C."/>
            <person name="Malmstrom R."/>
            <person name="Stieglmeier M."/>
            <person name="Klingl A."/>
            <person name="Woyke T."/>
            <person name="Ryan C.M."/>
            <person name="Banfield J.F."/>
        </authorList>
    </citation>
    <scope>NUCLEOTIDE SEQUENCE [LARGE SCALE GENOMIC DNA]</scope>
</reference>